<gene>
    <name evidence="1" type="ORF">R70211_02399</name>
</gene>
<name>A0A9N8MPB3_9BURK</name>
<dbReference type="GO" id="GO:0033717">
    <property type="term" value="F:gluconate 2-dehydrogenase (acceptor) activity"/>
    <property type="evidence" value="ECO:0007669"/>
    <property type="project" value="UniProtKB-EC"/>
</dbReference>
<proteinExistence type="predicted"/>
<keyword evidence="1" id="KW-0560">Oxidoreductase</keyword>
<accession>A0A9N8MPB3</accession>
<sequence length="223" mass="24527">MFKSAALLPAAVTLTACDSGQSSPTGTPDSASRHYSPRYFSAAEFSFIHAAVARLIPSDDTGPGALELDVPVFIDRQMESEFGHAARWYMQGPFTQAAPQFGYQSRLTPREVYRLGIAETDTLCAARHGNNFAKLSNLDQDVVLHQLDRGELEFIGVDAKTFFEFLRTNTIEGYLADPVHGGNKHAGSWKMIGFPGARADYLDFVGQNRPYPYEPIGVMGKEN</sequence>
<organism evidence="1 2">
    <name type="scientific">Paraburkholderia domus</name>
    <dbReference type="NCBI Taxonomy" id="2793075"/>
    <lineage>
        <taxon>Bacteria</taxon>
        <taxon>Pseudomonadati</taxon>
        <taxon>Pseudomonadota</taxon>
        <taxon>Betaproteobacteria</taxon>
        <taxon>Burkholderiales</taxon>
        <taxon>Burkholderiaceae</taxon>
        <taxon>Paraburkholderia</taxon>
    </lineage>
</organism>
<keyword evidence="2" id="KW-1185">Reference proteome</keyword>
<comment type="caution">
    <text evidence="1">The sequence shown here is derived from an EMBL/GenBank/DDBJ whole genome shotgun (WGS) entry which is preliminary data.</text>
</comment>
<dbReference type="PROSITE" id="PS51257">
    <property type="entry name" value="PROKAR_LIPOPROTEIN"/>
    <property type="match status" value="1"/>
</dbReference>
<dbReference type="EC" id="1.1.99.3" evidence="1"/>
<dbReference type="AlphaFoldDB" id="A0A9N8MPB3"/>
<evidence type="ECO:0000313" key="1">
    <source>
        <dbReference type="EMBL" id="CAE6885730.1"/>
    </source>
</evidence>
<dbReference type="Pfam" id="PF13618">
    <property type="entry name" value="Gluconate_2-dh3"/>
    <property type="match status" value="1"/>
</dbReference>
<dbReference type="Proteomes" id="UP000675121">
    <property type="component" value="Unassembled WGS sequence"/>
</dbReference>
<evidence type="ECO:0000313" key="2">
    <source>
        <dbReference type="Proteomes" id="UP000675121"/>
    </source>
</evidence>
<dbReference type="InterPro" id="IPR027056">
    <property type="entry name" value="Gluconate_2DH_su3"/>
</dbReference>
<reference evidence="1" key="1">
    <citation type="submission" date="2021-02" db="EMBL/GenBank/DDBJ databases">
        <authorList>
            <person name="Vanwijnsberghe S."/>
        </authorList>
    </citation>
    <scope>NUCLEOTIDE SEQUENCE</scope>
    <source>
        <strain evidence="1">R-70211</strain>
    </source>
</reference>
<dbReference type="EMBL" id="CAJNAS010000006">
    <property type="protein sequence ID" value="CAE6885730.1"/>
    <property type="molecule type" value="Genomic_DNA"/>
</dbReference>
<protein>
    <submittedName>
        <fullName evidence="1">Gluconate 2-dehydrogenase subunit 3</fullName>
        <ecNumber evidence="1">1.1.99.3</ecNumber>
    </submittedName>
</protein>